<dbReference type="InterPro" id="IPR000160">
    <property type="entry name" value="GGDEF_dom"/>
</dbReference>
<dbReference type="PRINTS" id="PR00344">
    <property type="entry name" value="BCTRLSENSOR"/>
</dbReference>
<dbReference type="AlphaFoldDB" id="A0A5C4TDV2"/>
<dbReference type="InterPro" id="IPR003661">
    <property type="entry name" value="HisK_dim/P_dom"/>
</dbReference>
<evidence type="ECO:0000256" key="3">
    <source>
        <dbReference type="ARBA" id="ARBA00022553"/>
    </source>
</evidence>
<dbReference type="InterPro" id="IPR036890">
    <property type="entry name" value="HATPase_C_sf"/>
</dbReference>
<dbReference type="EC" id="2.7.13.3" evidence="2"/>
<feature type="domain" description="Histidine kinase" evidence="10">
    <location>
        <begin position="206"/>
        <end position="410"/>
    </location>
</feature>
<evidence type="ECO:0000313" key="13">
    <source>
        <dbReference type="Proteomes" id="UP000307943"/>
    </source>
</evidence>
<evidence type="ECO:0000259" key="10">
    <source>
        <dbReference type="PROSITE" id="PS50109"/>
    </source>
</evidence>
<dbReference type="PANTHER" id="PTHR43065:SF10">
    <property type="entry name" value="PEROXIDE STRESS-ACTIVATED HISTIDINE KINASE MAK3"/>
    <property type="match status" value="1"/>
</dbReference>
<proteinExistence type="predicted"/>
<dbReference type="PROSITE" id="PS50109">
    <property type="entry name" value="HIS_KIN"/>
    <property type="match status" value="1"/>
</dbReference>
<feature type="domain" description="GGDEF" evidence="11">
    <location>
        <begin position="67"/>
        <end position="196"/>
    </location>
</feature>
<dbReference type="GO" id="GO:0000155">
    <property type="term" value="F:phosphorelay sensor kinase activity"/>
    <property type="evidence" value="ECO:0007669"/>
    <property type="project" value="InterPro"/>
</dbReference>
<dbReference type="EMBL" id="VDCQ01000006">
    <property type="protein sequence ID" value="TNJ67095.1"/>
    <property type="molecule type" value="Genomic_DNA"/>
</dbReference>
<dbReference type="Proteomes" id="UP000307943">
    <property type="component" value="Unassembled WGS sequence"/>
</dbReference>
<dbReference type="Pfam" id="PF00990">
    <property type="entry name" value="GGDEF"/>
    <property type="match status" value="1"/>
</dbReference>
<feature type="transmembrane region" description="Helical" evidence="9">
    <location>
        <begin position="6"/>
        <end position="27"/>
    </location>
</feature>
<accession>A0A5C4TDV2</accession>
<dbReference type="NCBIfam" id="TIGR00254">
    <property type="entry name" value="GGDEF"/>
    <property type="match status" value="1"/>
</dbReference>
<dbReference type="SMART" id="SM00387">
    <property type="entry name" value="HATPase_c"/>
    <property type="match status" value="1"/>
</dbReference>
<dbReference type="SUPFAM" id="SSF47384">
    <property type="entry name" value="Homodimeric domain of signal transducing histidine kinase"/>
    <property type="match status" value="1"/>
</dbReference>
<keyword evidence="4" id="KW-0808">Transferase</keyword>
<evidence type="ECO:0000256" key="8">
    <source>
        <dbReference type="ARBA" id="ARBA00023012"/>
    </source>
</evidence>
<dbReference type="SMART" id="SM00388">
    <property type="entry name" value="HisKA"/>
    <property type="match status" value="1"/>
</dbReference>
<keyword evidence="8" id="KW-0902">Two-component regulatory system</keyword>
<dbReference type="CDD" id="cd00075">
    <property type="entry name" value="HATPase"/>
    <property type="match status" value="1"/>
</dbReference>
<comment type="caution">
    <text evidence="12">The sequence shown here is derived from an EMBL/GenBank/DDBJ whole genome shotgun (WGS) entry which is preliminary data.</text>
</comment>
<dbReference type="Pfam" id="PF02518">
    <property type="entry name" value="HATPase_c"/>
    <property type="match status" value="1"/>
</dbReference>
<keyword evidence="6" id="KW-0418">Kinase</keyword>
<gene>
    <name evidence="12" type="ORF">FE784_05980</name>
</gene>
<sequence length="414" mass="46472">MLQGVCWALAGLGMIGFIGTYGMLRFASHKRRTDKSYRLLGTRDVLTGLIHYEEFQVQLERLLRTESKVLVVVIDCNDLKSVNQSQGPAEGNRILRQIADLISASFTDAALIARYGGDEFAMAFCKIDAERTNSVNRFLESEIPKLTGIHIAHGHASFPDDGTTHEQLMHTAEMNMAAMKRELWLKRENHIARSEKLRVMGELASGMAHEIRNPLTTVKGFLQISRTNGYNIEPWYDMIMDEINRMTALTGEFLRFSKPHATDFKLFPLQTCIQRVVSLTESETARLGHELVCEMPPHPVHIWMDQDKIVQMLLNMVKNAYEAIPEQGIVKLGMSTTNGFAVIEVRDTGIGMTEDELERIFQPFYTSKEEGTGLGLPICQKIVQDHGGSIEVESEKMKGTAFLISLPLPKPTGS</sequence>
<dbReference type="CDD" id="cd01949">
    <property type="entry name" value="GGDEF"/>
    <property type="match status" value="1"/>
</dbReference>
<dbReference type="SUPFAM" id="SSF55874">
    <property type="entry name" value="ATPase domain of HSP90 chaperone/DNA topoisomerase II/histidine kinase"/>
    <property type="match status" value="1"/>
</dbReference>
<dbReference type="InterPro" id="IPR036097">
    <property type="entry name" value="HisK_dim/P_sf"/>
</dbReference>
<keyword evidence="9" id="KW-0472">Membrane</keyword>
<evidence type="ECO:0000313" key="12">
    <source>
        <dbReference type="EMBL" id="TNJ67095.1"/>
    </source>
</evidence>
<dbReference type="InterPro" id="IPR004358">
    <property type="entry name" value="Sig_transdc_His_kin-like_C"/>
</dbReference>
<dbReference type="SMART" id="SM00267">
    <property type="entry name" value="GGDEF"/>
    <property type="match status" value="1"/>
</dbReference>
<dbReference type="Gene3D" id="3.30.565.10">
    <property type="entry name" value="Histidine kinase-like ATPase, C-terminal domain"/>
    <property type="match status" value="1"/>
</dbReference>
<evidence type="ECO:0000259" key="11">
    <source>
        <dbReference type="PROSITE" id="PS50887"/>
    </source>
</evidence>
<dbReference type="Gene3D" id="1.10.287.130">
    <property type="match status" value="1"/>
</dbReference>
<dbReference type="GO" id="GO:0005524">
    <property type="term" value="F:ATP binding"/>
    <property type="evidence" value="ECO:0007669"/>
    <property type="project" value="UniProtKB-KW"/>
</dbReference>
<dbReference type="Gene3D" id="3.30.70.270">
    <property type="match status" value="1"/>
</dbReference>
<keyword evidence="5" id="KW-0547">Nucleotide-binding</keyword>
<evidence type="ECO:0000256" key="6">
    <source>
        <dbReference type="ARBA" id="ARBA00022777"/>
    </source>
</evidence>
<evidence type="ECO:0000256" key="9">
    <source>
        <dbReference type="SAM" id="Phobius"/>
    </source>
</evidence>
<reference evidence="12 13" key="1">
    <citation type="submission" date="2019-05" db="EMBL/GenBank/DDBJ databases">
        <title>We sequenced the genome of Paenibacillus hemerocallicola KCTC 33185 for further insight into its adaptation and study the phylogeny of Paenibacillus.</title>
        <authorList>
            <person name="Narsing Rao M.P."/>
        </authorList>
    </citation>
    <scope>NUCLEOTIDE SEQUENCE [LARGE SCALE GENOMIC DNA]</scope>
    <source>
        <strain evidence="12 13">KCTC 33185</strain>
    </source>
</reference>
<dbReference type="PROSITE" id="PS50887">
    <property type="entry name" value="GGDEF"/>
    <property type="match status" value="1"/>
</dbReference>
<keyword evidence="13" id="KW-1185">Reference proteome</keyword>
<name>A0A5C4TDV2_9BACL</name>
<organism evidence="12 13">
    <name type="scientific">Paenibacillus hemerocallicola</name>
    <dbReference type="NCBI Taxonomy" id="1172614"/>
    <lineage>
        <taxon>Bacteria</taxon>
        <taxon>Bacillati</taxon>
        <taxon>Bacillota</taxon>
        <taxon>Bacilli</taxon>
        <taxon>Bacillales</taxon>
        <taxon>Paenibacillaceae</taxon>
        <taxon>Paenibacillus</taxon>
    </lineage>
</organism>
<keyword evidence="9" id="KW-0812">Transmembrane</keyword>
<dbReference type="SUPFAM" id="SSF55073">
    <property type="entry name" value="Nucleotide cyclase"/>
    <property type="match status" value="1"/>
</dbReference>
<evidence type="ECO:0000256" key="4">
    <source>
        <dbReference type="ARBA" id="ARBA00022679"/>
    </source>
</evidence>
<evidence type="ECO:0000256" key="1">
    <source>
        <dbReference type="ARBA" id="ARBA00000085"/>
    </source>
</evidence>
<keyword evidence="7" id="KW-0067">ATP-binding</keyword>
<dbReference type="InterPro" id="IPR043128">
    <property type="entry name" value="Rev_trsase/Diguanyl_cyclase"/>
</dbReference>
<evidence type="ECO:0000256" key="2">
    <source>
        <dbReference type="ARBA" id="ARBA00012438"/>
    </source>
</evidence>
<comment type="catalytic activity">
    <reaction evidence="1">
        <text>ATP + protein L-histidine = ADP + protein N-phospho-L-histidine.</text>
        <dbReference type="EC" id="2.7.13.3"/>
    </reaction>
</comment>
<evidence type="ECO:0000256" key="7">
    <source>
        <dbReference type="ARBA" id="ARBA00022840"/>
    </source>
</evidence>
<dbReference type="InterPro" id="IPR003594">
    <property type="entry name" value="HATPase_dom"/>
</dbReference>
<dbReference type="InterPro" id="IPR029787">
    <property type="entry name" value="Nucleotide_cyclase"/>
</dbReference>
<dbReference type="Pfam" id="PF00512">
    <property type="entry name" value="HisKA"/>
    <property type="match status" value="1"/>
</dbReference>
<evidence type="ECO:0000256" key="5">
    <source>
        <dbReference type="ARBA" id="ARBA00022741"/>
    </source>
</evidence>
<keyword evidence="9" id="KW-1133">Transmembrane helix</keyword>
<dbReference type="InterPro" id="IPR005467">
    <property type="entry name" value="His_kinase_dom"/>
</dbReference>
<keyword evidence="3" id="KW-0597">Phosphoprotein</keyword>
<dbReference type="PANTHER" id="PTHR43065">
    <property type="entry name" value="SENSOR HISTIDINE KINASE"/>
    <property type="match status" value="1"/>
</dbReference>
<dbReference type="CDD" id="cd00082">
    <property type="entry name" value="HisKA"/>
    <property type="match status" value="1"/>
</dbReference>
<dbReference type="RefSeq" id="WP_139601230.1">
    <property type="nucleotide sequence ID" value="NZ_VDCQ01000006.1"/>
</dbReference>
<dbReference type="OrthoDB" id="9815750at2"/>
<protein>
    <recommendedName>
        <fullName evidence="2">histidine kinase</fullName>
        <ecNumber evidence="2">2.7.13.3</ecNumber>
    </recommendedName>
</protein>